<sequence>MAFLYELEGIYAQLQAMELDDETFNDTLESIDFEENFAQSCEWFIKMQRNAEADAERFKAEKDAFAKKQKEAEARAERFKERVKEAMMLTNQQKVDTGLFKLSLRKTESVTIFDPSKLADEFLKVKVEPNKTEIKKAIKNGQVVFGAELTEGRSVVVK</sequence>
<evidence type="ECO:0000313" key="3">
    <source>
        <dbReference type="EMBL" id="CYW35704.1"/>
    </source>
</evidence>
<reference evidence="2 6" key="2">
    <citation type="submission" date="2017-11" db="EMBL/GenBank/DDBJ databases">
        <title>Genome analysis of Streptococcus suis serotype chz stain ah681.</title>
        <authorList>
            <person name="Pan Z."/>
            <person name="Zhang Y."/>
            <person name="Ma J."/>
            <person name="Lu P."/>
            <person name="Zhu Y."/>
            <person name="Zhong X."/>
            <person name="Dong W."/>
            <person name="Lu C."/>
            <person name="Yao H."/>
        </authorList>
    </citation>
    <scope>NUCLEOTIDE SEQUENCE [LARGE SCALE GENOMIC DNA]</scope>
    <source>
        <strain evidence="2 6">AH681</strain>
    </source>
</reference>
<dbReference type="EMBL" id="FIIX01000078">
    <property type="protein sequence ID" value="CYW35704.1"/>
    <property type="molecule type" value="Genomic_DNA"/>
</dbReference>
<dbReference type="Proteomes" id="UP001152877">
    <property type="component" value="Unassembled WGS sequence"/>
</dbReference>
<evidence type="ECO:0000313" key="2">
    <source>
        <dbReference type="EMBL" id="AUA18738.1"/>
    </source>
</evidence>
<feature type="coiled-coil region" evidence="1">
    <location>
        <begin position="48"/>
        <end position="89"/>
    </location>
</feature>
<organism evidence="3 5">
    <name type="scientific">Streptococcus suis</name>
    <dbReference type="NCBI Taxonomy" id="1307"/>
    <lineage>
        <taxon>Bacteria</taxon>
        <taxon>Bacillati</taxon>
        <taxon>Bacillota</taxon>
        <taxon>Bacilli</taxon>
        <taxon>Lactobacillales</taxon>
        <taxon>Streptococcaceae</taxon>
        <taxon>Streptococcus</taxon>
    </lineage>
</organism>
<gene>
    <name evidence="2" type="ORF">CWI26_04135</name>
    <name evidence="3" type="ORF">ERS132461_02139</name>
    <name evidence="4" type="ORF">NOL11_00045</name>
</gene>
<reference evidence="3 5" key="1">
    <citation type="submission" date="2016-02" db="EMBL/GenBank/DDBJ databases">
        <authorList>
            <consortium name="Pathogen Informatics"/>
        </authorList>
    </citation>
    <scope>NUCLEOTIDE SEQUENCE [LARGE SCALE GENOMIC DNA]</scope>
    <source>
        <strain evidence="3 5">LSS99</strain>
    </source>
</reference>
<dbReference type="EMBL" id="JANFMI010000001">
    <property type="protein sequence ID" value="MDG4515368.1"/>
    <property type="molecule type" value="Genomic_DNA"/>
</dbReference>
<evidence type="ECO:0000313" key="5">
    <source>
        <dbReference type="Proteomes" id="UP000073388"/>
    </source>
</evidence>
<dbReference type="SUPFAM" id="SSF161266">
    <property type="entry name" value="Gam-like"/>
    <property type="match status" value="1"/>
</dbReference>
<accession>A0A0Z8KJE6</accession>
<dbReference type="Proteomes" id="UP000073388">
    <property type="component" value="Unassembled WGS sequence"/>
</dbReference>
<dbReference type="InterPro" id="IPR008840">
    <property type="entry name" value="Sipho_Gp157"/>
</dbReference>
<evidence type="ECO:0000313" key="4">
    <source>
        <dbReference type="EMBL" id="MDG4515368.1"/>
    </source>
</evidence>
<dbReference type="Proteomes" id="UP000231863">
    <property type="component" value="Chromosome"/>
</dbReference>
<dbReference type="EMBL" id="CP025043">
    <property type="protein sequence ID" value="AUA18738.1"/>
    <property type="molecule type" value="Genomic_DNA"/>
</dbReference>
<evidence type="ECO:0000256" key="1">
    <source>
        <dbReference type="SAM" id="Coils"/>
    </source>
</evidence>
<evidence type="ECO:0000313" key="6">
    <source>
        <dbReference type="Proteomes" id="UP000231863"/>
    </source>
</evidence>
<proteinExistence type="predicted"/>
<keyword evidence="1" id="KW-0175">Coiled coil</keyword>
<dbReference type="AlphaFoldDB" id="A0A0Z8KJE6"/>
<dbReference type="RefSeq" id="WP_024377131.1">
    <property type="nucleotide sequence ID" value="NZ_CEDP01000023.1"/>
</dbReference>
<protein>
    <submittedName>
        <fullName evidence="3">Phage protein</fullName>
    </submittedName>
    <submittedName>
        <fullName evidence="4">Siphovirus Gp157 family protein</fullName>
    </submittedName>
</protein>
<name>A0A0Z8KJE6_STRSU</name>
<reference evidence="4" key="3">
    <citation type="submission" date="2022-07" db="EMBL/GenBank/DDBJ databases">
        <title>Whole Genome Sequencing of Streptococcus suis.</title>
        <authorList>
            <person name="Dai X."/>
            <person name="Huang J."/>
            <person name="Wang L."/>
        </authorList>
    </citation>
    <scope>NUCLEOTIDE SEQUENCE</scope>
    <source>
        <strain evidence="4">HDJ11</strain>
    </source>
</reference>
<dbReference type="Pfam" id="PF05565">
    <property type="entry name" value="Sipho_Gp157"/>
    <property type="match status" value="1"/>
</dbReference>